<evidence type="ECO:0000256" key="1">
    <source>
        <dbReference type="SAM" id="MobiDB-lite"/>
    </source>
</evidence>
<feature type="compositionally biased region" description="Polar residues" evidence="1">
    <location>
        <begin position="277"/>
        <end position="297"/>
    </location>
</feature>
<proteinExistence type="predicted"/>
<comment type="caution">
    <text evidence="2">The sequence shown here is derived from an EMBL/GenBank/DDBJ whole genome shotgun (WGS) entry which is preliminary data.</text>
</comment>
<feature type="compositionally biased region" description="Low complexity" evidence="1">
    <location>
        <begin position="378"/>
        <end position="441"/>
    </location>
</feature>
<dbReference type="Proteomes" id="UP000053317">
    <property type="component" value="Unassembled WGS sequence"/>
</dbReference>
<reference evidence="2 3" key="2">
    <citation type="submission" date="2015-05" db="EMBL/GenBank/DDBJ databases">
        <authorList>
            <person name="Morales-Cruz A."/>
            <person name="Amrine K.C."/>
            <person name="Cantu D."/>
        </authorList>
    </citation>
    <scope>NUCLEOTIDE SEQUENCE [LARGE SCALE GENOMIC DNA]</scope>
    <source>
        <strain evidence="2">UCRPC4</strain>
    </source>
</reference>
<dbReference type="AlphaFoldDB" id="A0A0G2DXJ3"/>
<gene>
    <name evidence="2" type="ORF">UCRPC4_g06219</name>
</gene>
<feature type="compositionally biased region" description="Polar residues" evidence="1">
    <location>
        <begin position="350"/>
        <end position="367"/>
    </location>
</feature>
<dbReference type="OrthoDB" id="20729at2759"/>
<feature type="compositionally biased region" description="Polar residues" evidence="1">
    <location>
        <begin position="175"/>
        <end position="185"/>
    </location>
</feature>
<accession>A0A0G2DXJ3</accession>
<organism evidence="2 3">
    <name type="scientific">Phaeomoniella chlamydospora</name>
    <name type="common">Phaeoacremonium chlamydosporum</name>
    <dbReference type="NCBI Taxonomy" id="158046"/>
    <lineage>
        <taxon>Eukaryota</taxon>
        <taxon>Fungi</taxon>
        <taxon>Dikarya</taxon>
        <taxon>Ascomycota</taxon>
        <taxon>Pezizomycotina</taxon>
        <taxon>Eurotiomycetes</taxon>
        <taxon>Chaetothyriomycetidae</taxon>
        <taxon>Phaeomoniellales</taxon>
        <taxon>Phaeomoniellaceae</taxon>
        <taxon>Phaeomoniella</taxon>
    </lineage>
</organism>
<keyword evidence="3" id="KW-1185">Reference proteome</keyword>
<dbReference type="CDD" id="cd23954">
    <property type="entry name" value="AMO1_CTD"/>
    <property type="match status" value="1"/>
</dbReference>
<dbReference type="PANTHER" id="PTHR21099:SF2">
    <property type="entry name" value="SI:CH211-113E8.11"/>
    <property type="match status" value="1"/>
</dbReference>
<dbReference type="EMBL" id="LCWF01000180">
    <property type="protein sequence ID" value="KKY15632.1"/>
    <property type="molecule type" value="Genomic_DNA"/>
</dbReference>
<evidence type="ECO:0000313" key="2">
    <source>
        <dbReference type="EMBL" id="KKY15632.1"/>
    </source>
</evidence>
<feature type="compositionally biased region" description="Polar residues" evidence="1">
    <location>
        <begin position="230"/>
        <end position="264"/>
    </location>
</feature>
<protein>
    <submittedName>
        <fullName evidence="2">Putative ccch zinc finger domain protein</fullName>
    </submittedName>
</protein>
<dbReference type="PANTHER" id="PTHR21099">
    <property type="entry name" value="RAD201"/>
    <property type="match status" value="1"/>
</dbReference>
<reference evidence="2 3" key="1">
    <citation type="submission" date="2015-05" db="EMBL/GenBank/DDBJ databases">
        <title>Distinctive expansion of gene families associated with plant cell wall degradation and secondary metabolism in the genomes of grapevine trunk pathogens.</title>
        <authorList>
            <person name="Lawrence D.P."/>
            <person name="Travadon R."/>
            <person name="Rolshausen P.E."/>
            <person name="Baumgartner K."/>
        </authorList>
    </citation>
    <scope>NUCLEOTIDE SEQUENCE [LARGE SCALE GENOMIC DNA]</scope>
    <source>
        <strain evidence="2">UCRPC4</strain>
    </source>
</reference>
<evidence type="ECO:0000313" key="3">
    <source>
        <dbReference type="Proteomes" id="UP000053317"/>
    </source>
</evidence>
<feature type="compositionally biased region" description="Polar residues" evidence="1">
    <location>
        <begin position="32"/>
        <end position="42"/>
    </location>
</feature>
<feature type="region of interest" description="Disordered" evidence="1">
    <location>
        <begin position="162"/>
        <end position="456"/>
    </location>
</feature>
<name>A0A0G2DXJ3_PHACM</name>
<sequence length="577" mass="60858">MRRGGLYDSRYAVHPASLDYGDDYTPKRRTSLRQGQKQSTPYGNKIQDVKDDFTAGKGRPQWILSTYGRDVPASLLEGNELSFEELRLRFYELASSGNQQQAGNEASDLWAKAERAMQDVLNNIDNVPKFWEEAEKKHPNRMDLCKMDGSRNVDLVKEELAKQNSSSGGFGSGSLADNNNATAGSNPFAKPSTPSAFGQPSVGFGQPSFGAPAFGKPSQPSGLGQPAFGQPSTTTQPAFGQPSNVSQPTAFGQPAQPQQITGFGQPSGFGKPAFGQPPQTSTGQAGFGQPAQSSGFGQPSFGAPSAPSAFGQPSAPAFGQPSAPAFGQPSAPSSGFGQPQAPASGLGQPAGSSIKSFGRPSQPTSFGQPAFGQPSPAPQTQSPAAAANPFGQPAAAGNPFAAKPSTASPFSAPSAPSSAPSIFGQQAQSSTTPSVTQPSTVNIPKTTTGQPHPLTSKPTQAVIITQTLPQVPSATITITDPNTRRPKNILTTFRGQKVTYNKEDKPCYERPDGKGPERIFFPDGQPPIKAEEVAVEDSKYTDEVVNAWKYFYEHGDFEPGKPMPLVPPKLEWGIFDF</sequence>
<feature type="region of interest" description="Disordered" evidence="1">
    <location>
        <begin position="18"/>
        <end position="51"/>
    </location>
</feature>
<dbReference type="GO" id="GO:0005634">
    <property type="term" value="C:nucleus"/>
    <property type="evidence" value="ECO:0007669"/>
    <property type="project" value="TreeGrafter"/>
</dbReference>